<sequence>MGINDINSIRNNLLKQKSVGSFSFTESPSSTWSDEIHLMLSTTLSRYDYSVEDLNGQLKIYIKSDELYEQKIFPKLLTPIIVHQLEHFLKKEADRYRRIKNALEVQKNREEARAISELKEIKSEMNQCKKLLNQAINNIGIESAEHCNSLINRLTQGLKSLSEKYSETSVCLTGLNPERDLLKGRDRDFYLHYSKLSEAFEVLNAIKTKGGKR</sequence>
<proteinExistence type="predicted"/>
<evidence type="ECO:0000313" key="3">
    <source>
        <dbReference type="Proteomes" id="UP001295462"/>
    </source>
</evidence>
<keyword evidence="1" id="KW-0175">Coiled coil</keyword>
<comment type="caution">
    <text evidence="2">The sequence shown here is derived from an EMBL/GenBank/DDBJ whole genome shotgun (WGS) entry which is preliminary data.</text>
</comment>
<gene>
    <name evidence="2" type="ORF">THF1A12_90106</name>
</gene>
<accession>A0AAU9QY61</accession>
<reference evidence="2" key="1">
    <citation type="submission" date="2022-01" db="EMBL/GenBank/DDBJ databases">
        <authorList>
            <person name="Lagorce A."/>
        </authorList>
    </citation>
    <scope>NUCLEOTIDE SEQUENCE</scope>
    <source>
        <strain evidence="2">Th15_F1_A12</strain>
    </source>
</reference>
<evidence type="ECO:0000313" key="2">
    <source>
        <dbReference type="EMBL" id="CAH1604002.1"/>
    </source>
</evidence>
<dbReference type="EMBL" id="CAKMUD010000149">
    <property type="protein sequence ID" value="CAH1604002.1"/>
    <property type="molecule type" value="Genomic_DNA"/>
</dbReference>
<feature type="coiled-coil region" evidence="1">
    <location>
        <begin position="89"/>
        <end position="138"/>
    </location>
</feature>
<dbReference type="Proteomes" id="UP001295462">
    <property type="component" value="Unassembled WGS sequence"/>
</dbReference>
<protein>
    <submittedName>
        <fullName evidence="2">Uncharacterized protein</fullName>
    </submittedName>
</protein>
<name>A0AAU9QY61_9VIBR</name>
<dbReference type="RefSeq" id="WP_409588164.1">
    <property type="nucleotide sequence ID" value="NZ_CAKMTZ010000002.1"/>
</dbReference>
<dbReference type="AlphaFoldDB" id="A0AAU9QY61"/>
<organism evidence="2 3">
    <name type="scientific">Vibrio jasicida</name>
    <dbReference type="NCBI Taxonomy" id="766224"/>
    <lineage>
        <taxon>Bacteria</taxon>
        <taxon>Pseudomonadati</taxon>
        <taxon>Pseudomonadota</taxon>
        <taxon>Gammaproteobacteria</taxon>
        <taxon>Vibrionales</taxon>
        <taxon>Vibrionaceae</taxon>
        <taxon>Vibrio</taxon>
    </lineage>
</organism>
<evidence type="ECO:0000256" key="1">
    <source>
        <dbReference type="SAM" id="Coils"/>
    </source>
</evidence>